<name>A0AAV4V638_9ARAC</name>
<evidence type="ECO:0000256" key="1">
    <source>
        <dbReference type="SAM" id="MobiDB-lite"/>
    </source>
</evidence>
<dbReference type="Proteomes" id="UP001054837">
    <property type="component" value="Unassembled WGS sequence"/>
</dbReference>
<protein>
    <submittedName>
        <fullName evidence="2">Uncharacterized protein</fullName>
    </submittedName>
</protein>
<evidence type="ECO:0000313" key="3">
    <source>
        <dbReference type="Proteomes" id="UP001054837"/>
    </source>
</evidence>
<organism evidence="2 3">
    <name type="scientific">Caerostris darwini</name>
    <dbReference type="NCBI Taxonomy" id="1538125"/>
    <lineage>
        <taxon>Eukaryota</taxon>
        <taxon>Metazoa</taxon>
        <taxon>Ecdysozoa</taxon>
        <taxon>Arthropoda</taxon>
        <taxon>Chelicerata</taxon>
        <taxon>Arachnida</taxon>
        <taxon>Araneae</taxon>
        <taxon>Araneomorphae</taxon>
        <taxon>Entelegynae</taxon>
        <taxon>Araneoidea</taxon>
        <taxon>Araneidae</taxon>
        <taxon>Caerostris</taxon>
    </lineage>
</organism>
<gene>
    <name evidence="2" type="ORF">CDAR_81981</name>
</gene>
<sequence>MSSNHRVVRIFSERNHLWTVFPAFTSPSPRTENTLPRRRSAVPVQKGRNGAHKGKTAQRPTEVKSPCEHETTFQQCFSEVPIFTPAISRRRSICGGRAIHACGRRGSSRCLLPSVKARRRFERVEDTTGIVKDKYSMSGIQPMKKRRKFVRNSHFIYLESFEVL</sequence>
<keyword evidence="3" id="KW-1185">Reference proteome</keyword>
<evidence type="ECO:0000313" key="2">
    <source>
        <dbReference type="EMBL" id="GIY65692.1"/>
    </source>
</evidence>
<proteinExistence type="predicted"/>
<dbReference type="AlphaFoldDB" id="A0AAV4V638"/>
<accession>A0AAV4V638</accession>
<dbReference type="EMBL" id="BPLQ01012460">
    <property type="protein sequence ID" value="GIY65692.1"/>
    <property type="molecule type" value="Genomic_DNA"/>
</dbReference>
<reference evidence="2 3" key="1">
    <citation type="submission" date="2021-06" db="EMBL/GenBank/DDBJ databases">
        <title>Caerostris darwini draft genome.</title>
        <authorList>
            <person name="Kono N."/>
            <person name="Arakawa K."/>
        </authorList>
    </citation>
    <scope>NUCLEOTIDE SEQUENCE [LARGE SCALE GENOMIC DNA]</scope>
</reference>
<comment type="caution">
    <text evidence="2">The sequence shown here is derived from an EMBL/GenBank/DDBJ whole genome shotgun (WGS) entry which is preliminary data.</text>
</comment>
<feature type="region of interest" description="Disordered" evidence="1">
    <location>
        <begin position="29"/>
        <end position="65"/>
    </location>
</feature>